<dbReference type="Gene3D" id="3.40.190.10">
    <property type="entry name" value="Periplasmic binding protein-like II"/>
    <property type="match status" value="2"/>
</dbReference>
<evidence type="ECO:0000256" key="2">
    <source>
        <dbReference type="SAM" id="SignalP"/>
    </source>
</evidence>
<dbReference type="PANTHER" id="PTHR30222">
    <property type="entry name" value="SPERMIDINE/PUTRESCINE-BINDING PERIPLASMIC PROTEIN"/>
    <property type="match status" value="1"/>
</dbReference>
<feature type="chain" id="PRO_5045535460" evidence="2">
    <location>
        <begin position="31"/>
        <end position="392"/>
    </location>
</feature>
<dbReference type="CDD" id="cd13588">
    <property type="entry name" value="PBP2_polyamine_1"/>
    <property type="match status" value="1"/>
</dbReference>
<accession>A0ABW0S8T6</accession>
<keyword evidence="4" id="KW-1185">Reference proteome</keyword>
<name>A0ABW0S8T6_9RHOB</name>
<dbReference type="PANTHER" id="PTHR30222:SF18">
    <property type="entry name" value="BIFUNCTIONAL POLYHYDROXYBUTYRATE SYNTHASE _ ABC TRANSPORTER PERIPLASMIC BINDING PROTEIN-RELATED"/>
    <property type="match status" value="1"/>
</dbReference>
<keyword evidence="1 2" id="KW-0732">Signal</keyword>
<evidence type="ECO:0000313" key="3">
    <source>
        <dbReference type="EMBL" id="MFC5565318.1"/>
    </source>
</evidence>
<sequence length="392" mass="42848">MSQPTRARRFFRGASALAGLSLIAAPAARAQMTEVGEGEGALSIVAWAGYVERGETDPAFDWVTGFEAATGCLVEVKTANTSDEMVALMNEGGFDLVTASGDASLRLIAGERVQPVNVDLIPSWAKVDDRLKDAPWHTVDGVHYGVPYMWGPNVLMYSTEVFPEAPTSWNVVFEAMDLPDGQPNAGRVQAYDGPIHIADAAQYLMAHKPELGIADPYELNEEQYAAALELLRGQRKLVGRYWHDAFIQIDDFKNEGMAASGSWPFMVNLLRADGAPVASTIPEEGATGWADTTMLHVDSEHPNCAYKFFEHQLASNLQSDLAVWFGANPSVPEACTDGRGMLTPEVCHANGFDDFDRIRFWRTPVADCSQGEDACVPYYRWVSDYIGVIGGR</sequence>
<organism evidence="3 4">
    <name type="scientific">Rubellimicrobium aerolatum</name>
    <dbReference type="NCBI Taxonomy" id="490979"/>
    <lineage>
        <taxon>Bacteria</taxon>
        <taxon>Pseudomonadati</taxon>
        <taxon>Pseudomonadota</taxon>
        <taxon>Alphaproteobacteria</taxon>
        <taxon>Rhodobacterales</taxon>
        <taxon>Roseobacteraceae</taxon>
        <taxon>Rubellimicrobium</taxon>
    </lineage>
</organism>
<dbReference type="Proteomes" id="UP001596056">
    <property type="component" value="Unassembled WGS sequence"/>
</dbReference>
<proteinExistence type="predicted"/>
<dbReference type="InterPro" id="IPR006059">
    <property type="entry name" value="SBP"/>
</dbReference>
<reference evidence="4" key="1">
    <citation type="journal article" date="2019" name="Int. J. Syst. Evol. Microbiol.">
        <title>The Global Catalogue of Microorganisms (GCM) 10K type strain sequencing project: providing services to taxonomists for standard genome sequencing and annotation.</title>
        <authorList>
            <consortium name="The Broad Institute Genomics Platform"/>
            <consortium name="The Broad Institute Genome Sequencing Center for Infectious Disease"/>
            <person name="Wu L."/>
            <person name="Ma J."/>
        </authorList>
    </citation>
    <scope>NUCLEOTIDE SEQUENCE [LARGE SCALE GENOMIC DNA]</scope>
    <source>
        <strain evidence="4">KACC 11588</strain>
    </source>
</reference>
<evidence type="ECO:0000313" key="4">
    <source>
        <dbReference type="Proteomes" id="UP001596056"/>
    </source>
</evidence>
<dbReference type="PROSITE" id="PS51318">
    <property type="entry name" value="TAT"/>
    <property type="match status" value="1"/>
</dbReference>
<dbReference type="InterPro" id="IPR006311">
    <property type="entry name" value="TAT_signal"/>
</dbReference>
<dbReference type="Pfam" id="PF13416">
    <property type="entry name" value="SBP_bac_8"/>
    <property type="match status" value="1"/>
</dbReference>
<dbReference type="RefSeq" id="WP_209837635.1">
    <property type="nucleotide sequence ID" value="NZ_JAGGJP010000002.1"/>
</dbReference>
<gene>
    <name evidence="3" type="ORF">ACFPOC_02685</name>
</gene>
<evidence type="ECO:0000256" key="1">
    <source>
        <dbReference type="ARBA" id="ARBA00022729"/>
    </source>
</evidence>
<dbReference type="EMBL" id="JBHSNA010000002">
    <property type="protein sequence ID" value="MFC5565318.1"/>
    <property type="molecule type" value="Genomic_DNA"/>
</dbReference>
<dbReference type="SUPFAM" id="SSF53850">
    <property type="entry name" value="Periplasmic binding protein-like II"/>
    <property type="match status" value="1"/>
</dbReference>
<protein>
    <submittedName>
        <fullName evidence="3">ABC transporter substrate-binding protein</fullName>
    </submittedName>
</protein>
<feature type="signal peptide" evidence="2">
    <location>
        <begin position="1"/>
        <end position="30"/>
    </location>
</feature>
<comment type="caution">
    <text evidence="3">The sequence shown here is derived from an EMBL/GenBank/DDBJ whole genome shotgun (WGS) entry which is preliminary data.</text>
</comment>